<keyword evidence="3" id="KW-1185">Reference proteome</keyword>
<reference evidence="3" key="2">
    <citation type="submission" date="2015-01" db="EMBL/GenBank/DDBJ databases">
        <title>Evolutionary Origins and Diversification of the Mycorrhizal Mutualists.</title>
        <authorList>
            <consortium name="DOE Joint Genome Institute"/>
            <consortium name="Mycorrhizal Genomics Consortium"/>
            <person name="Kohler A."/>
            <person name="Kuo A."/>
            <person name="Nagy L.G."/>
            <person name="Floudas D."/>
            <person name="Copeland A."/>
            <person name="Barry K.W."/>
            <person name="Cichocki N."/>
            <person name="Veneault-Fourrey C."/>
            <person name="LaButti K."/>
            <person name="Lindquist E.A."/>
            <person name="Lipzen A."/>
            <person name="Lundell T."/>
            <person name="Morin E."/>
            <person name="Murat C."/>
            <person name="Riley R."/>
            <person name="Ohm R."/>
            <person name="Sun H."/>
            <person name="Tunlid A."/>
            <person name="Henrissat B."/>
            <person name="Grigoriev I.V."/>
            <person name="Hibbett D.S."/>
            <person name="Martin F."/>
        </authorList>
    </citation>
    <scope>NUCLEOTIDE SEQUENCE [LARGE SCALE GENOMIC DNA]</scope>
    <source>
        <strain evidence="3">LaAM-08-1</strain>
    </source>
</reference>
<sequence>VTAAPQTQPFPNLPFKVFSTFVEQTFGSNISLATMLLLLFTMTENPELLSLHARQQHPAEGENKTVASGWICSLSRTIMHQLKDDIKTVFRPGEYQSKQNHQDNKDLKLSIKLDAFAKLLNLTPYDHQGKFKERLRPVSYTAIQAVHAICPDSITCVDQQCASRALLQTTRPRDVPLVTLIEDNISYEDVPILTGKCMQCGAMYYADHECFQDNYGSWTKCYLNST</sequence>
<feature type="non-terminal residue" evidence="2">
    <location>
        <position position="1"/>
    </location>
</feature>
<dbReference type="HOGENOM" id="CLU_063807_0_0_1"/>
<dbReference type="AlphaFoldDB" id="A0A0C9WR78"/>
<dbReference type="OrthoDB" id="2998980at2759"/>
<accession>A0A0C9WR78</accession>
<evidence type="ECO:0000313" key="2">
    <source>
        <dbReference type="EMBL" id="KIK00970.1"/>
    </source>
</evidence>
<dbReference type="Proteomes" id="UP000054477">
    <property type="component" value="Unassembled WGS sequence"/>
</dbReference>
<dbReference type="EMBL" id="KN838615">
    <property type="protein sequence ID" value="KIK00970.1"/>
    <property type="molecule type" value="Genomic_DNA"/>
</dbReference>
<feature type="domain" description="CxC5 like cysteine cluster associated with KDZ" evidence="1">
    <location>
        <begin position="145"/>
        <end position="223"/>
    </location>
</feature>
<gene>
    <name evidence="2" type="ORF">K443DRAFT_99515</name>
</gene>
<protein>
    <recommendedName>
        <fullName evidence="1">CxC5 like cysteine cluster associated with KDZ domain-containing protein</fullName>
    </recommendedName>
</protein>
<evidence type="ECO:0000259" key="1">
    <source>
        <dbReference type="Pfam" id="PF18718"/>
    </source>
</evidence>
<dbReference type="Pfam" id="PF18718">
    <property type="entry name" value="CxC5"/>
    <property type="match status" value="1"/>
</dbReference>
<proteinExistence type="predicted"/>
<name>A0A0C9WR78_9AGAR</name>
<evidence type="ECO:0000313" key="3">
    <source>
        <dbReference type="Proteomes" id="UP000054477"/>
    </source>
</evidence>
<organism evidence="2 3">
    <name type="scientific">Laccaria amethystina LaAM-08-1</name>
    <dbReference type="NCBI Taxonomy" id="1095629"/>
    <lineage>
        <taxon>Eukaryota</taxon>
        <taxon>Fungi</taxon>
        <taxon>Dikarya</taxon>
        <taxon>Basidiomycota</taxon>
        <taxon>Agaricomycotina</taxon>
        <taxon>Agaricomycetes</taxon>
        <taxon>Agaricomycetidae</taxon>
        <taxon>Agaricales</taxon>
        <taxon>Agaricineae</taxon>
        <taxon>Hydnangiaceae</taxon>
        <taxon>Laccaria</taxon>
    </lineage>
</organism>
<dbReference type="InterPro" id="IPR041539">
    <property type="entry name" value="CxC5"/>
</dbReference>
<reference evidence="2 3" key="1">
    <citation type="submission" date="2014-04" db="EMBL/GenBank/DDBJ databases">
        <authorList>
            <consortium name="DOE Joint Genome Institute"/>
            <person name="Kuo A."/>
            <person name="Kohler A."/>
            <person name="Nagy L.G."/>
            <person name="Floudas D."/>
            <person name="Copeland A."/>
            <person name="Barry K.W."/>
            <person name="Cichocki N."/>
            <person name="Veneault-Fourrey C."/>
            <person name="LaButti K."/>
            <person name="Lindquist E.A."/>
            <person name="Lipzen A."/>
            <person name="Lundell T."/>
            <person name="Morin E."/>
            <person name="Murat C."/>
            <person name="Sun H."/>
            <person name="Tunlid A."/>
            <person name="Henrissat B."/>
            <person name="Grigoriev I.V."/>
            <person name="Hibbett D.S."/>
            <person name="Martin F."/>
            <person name="Nordberg H.P."/>
            <person name="Cantor M.N."/>
            <person name="Hua S.X."/>
        </authorList>
    </citation>
    <scope>NUCLEOTIDE SEQUENCE [LARGE SCALE GENOMIC DNA]</scope>
    <source>
        <strain evidence="2 3">LaAM-08-1</strain>
    </source>
</reference>